<comment type="caution">
    <text evidence="1">The sequence shown here is derived from an EMBL/GenBank/DDBJ whole genome shotgun (WGS) entry which is preliminary data.</text>
</comment>
<accession>A0A0L0UUN3</accession>
<keyword evidence="2" id="KW-1185">Reference proteome</keyword>
<evidence type="ECO:0000313" key="1">
    <source>
        <dbReference type="EMBL" id="KNE90743.1"/>
    </source>
</evidence>
<sequence length="208" mass="21276">MWEGRPQRLQSIGKIDWRCWRQRPAAGLNASSRSFRLTEGVGNRGLPICGKAGLNPSSRSFRSTGGVGNRGLPICGKAGFDAPSRFSDRLEVSATVGDRGLPACGKAQASTPPVDPDQLGGWSLHNNLCGVKKLWSGGAAAGECLGCLEAQLVGGGSIPEAGIFIRGGLAIGAHPAPHTAPPGGCAAGMRGTGPRVLGTPQQVPDGHP</sequence>
<reference evidence="2" key="1">
    <citation type="submission" date="2014-03" db="EMBL/GenBank/DDBJ databases">
        <title>The Genome Sequence of Puccinia striiformis f. sp. tritici PST-78.</title>
        <authorList>
            <consortium name="The Broad Institute Genome Sequencing Platform"/>
            <person name="Cuomo C."/>
            <person name="Hulbert S."/>
            <person name="Chen X."/>
            <person name="Walker B."/>
            <person name="Young S.K."/>
            <person name="Zeng Q."/>
            <person name="Gargeya S."/>
            <person name="Fitzgerald M."/>
            <person name="Haas B."/>
            <person name="Abouelleil A."/>
            <person name="Alvarado L."/>
            <person name="Arachchi H.M."/>
            <person name="Berlin A.M."/>
            <person name="Chapman S.B."/>
            <person name="Goldberg J."/>
            <person name="Griggs A."/>
            <person name="Gujja S."/>
            <person name="Hansen M."/>
            <person name="Howarth C."/>
            <person name="Imamovic A."/>
            <person name="Larimer J."/>
            <person name="McCowan C."/>
            <person name="Montmayeur A."/>
            <person name="Murphy C."/>
            <person name="Neiman D."/>
            <person name="Pearson M."/>
            <person name="Priest M."/>
            <person name="Roberts A."/>
            <person name="Saif S."/>
            <person name="Shea T."/>
            <person name="Sisk P."/>
            <person name="Sykes S."/>
            <person name="Wortman J."/>
            <person name="Nusbaum C."/>
            <person name="Birren B."/>
        </authorList>
    </citation>
    <scope>NUCLEOTIDE SEQUENCE [LARGE SCALE GENOMIC DNA]</scope>
    <source>
        <strain evidence="2">race PST-78</strain>
    </source>
</reference>
<organism evidence="1 2">
    <name type="scientific">Puccinia striiformis f. sp. tritici PST-78</name>
    <dbReference type="NCBI Taxonomy" id="1165861"/>
    <lineage>
        <taxon>Eukaryota</taxon>
        <taxon>Fungi</taxon>
        <taxon>Dikarya</taxon>
        <taxon>Basidiomycota</taxon>
        <taxon>Pucciniomycotina</taxon>
        <taxon>Pucciniomycetes</taxon>
        <taxon>Pucciniales</taxon>
        <taxon>Pucciniaceae</taxon>
        <taxon>Puccinia</taxon>
    </lineage>
</organism>
<gene>
    <name evidence="1" type="ORF">PSTG_15806</name>
</gene>
<dbReference type="EMBL" id="AJIL01000239">
    <property type="protein sequence ID" value="KNE90743.1"/>
    <property type="molecule type" value="Genomic_DNA"/>
</dbReference>
<protein>
    <submittedName>
        <fullName evidence="1">Uncharacterized protein</fullName>
    </submittedName>
</protein>
<dbReference type="Proteomes" id="UP000054564">
    <property type="component" value="Unassembled WGS sequence"/>
</dbReference>
<name>A0A0L0UUN3_9BASI</name>
<evidence type="ECO:0000313" key="2">
    <source>
        <dbReference type="Proteomes" id="UP000054564"/>
    </source>
</evidence>
<proteinExistence type="predicted"/>
<dbReference type="AlphaFoldDB" id="A0A0L0UUN3"/>